<keyword evidence="4" id="KW-1185">Reference proteome</keyword>
<dbReference type="SUPFAM" id="SSF56784">
    <property type="entry name" value="HAD-like"/>
    <property type="match status" value="1"/>
</dbReference>
<evidence type="ECO:0000259" key="2">
    <source>
        <dbReference type="Pfam" id="PF25109"/>
    </source>
</evidence>
<keyword evidence="3" id="KW-0418">Kinase</keyword>
<feature type="compositionally biased region" description="Basic residues" evidence="1">
    <location>
        <begin position="1"/>
        <end position="10"/>
    </location>
</feature>
<gene>
    <name evidence="3" type="ORF">QYF62_07295</name>
</gene>
<dbReference type="Pfam" id="PF25109">
    <property type="entry name" value="HAD_PNKP"/>
    <property type="match status" value="1"/>
</dbReference>
<dbReference type="InterPro" id="IPR056782">
    <property type="entry name" value="HAD_PNKP"/>
</dbReference>
<protein>
    <submittedName>
        <fullName evidence="3">Polynucleotide kinase</fullName>
    </submittedName>
</protein>
<keyword evidence="3" id="KW-0808">Transferase</keyword>
<sequence length="160" mass="17889">MSRSRPRQPRRGAPADGPPVGPHRPSAVLVDVDGTIALTGDRDPYDESTVSADLPNAGIIAIVRALHRDGHRIVVISGRTEAARADTTLWLERHLGVPIDALHLRAVGDRRPDVVVKKLVFRHHIERRYRVLCVLEDRSRVVEMWRDLHLTCLQVAPGDF</sequence>
<dbReference type="InterPro" id="IPR023214">
    <property type="entry name" value="HAD_sf"/>
</dbReference>
<accession>A0ABT8H069</accession>
<feature type="region of interest" description="Disordered" evidence="1">
    <location>
        <begin position="1"/>
        <end position="25"/>
    </location>
</feature>
<dbReference type="EMBL" id="JAUHTB010000006">
    <property type="protein sequence ID" value="MDN4505858.1"/>
    <property type="molecule type" value="Genomic_DNA"/>
</dbReference>
<dbReference type="InterPro" id="IPR036412">
    <property type="entry name" value="HAD-like_sf"/>
</dbReference>
<dbReference type="Proteomes" id="UP001172702">
    <property type="component" value="Unassembled WGS sequence"/>
</dbReference>
<reference evidence="3 4" key="1">
    <citation type="submission" date="2023-07" db="EMBL/GenBank/DDBJ databases">
        <title>Strategy for survival of the halotoleranting strain Dietzia MX2 from the Yakshinskoe mineral salts deposit.</title>
        <authorList>
            <person name="Kharitonova M.A."/>
            <person name="Kupriyanova-Ashina F.G."/>
            <person name="Shakirov T.R."/>
            <person name="Vafina M.S."/>
            <person name="Ilinskaya O.N."/>
        </authorList>
    </citation>
    <scope>NUCLEOTIDE SEQUENCE [LARGE SCALE GENOMIC DNA]</scope>
    <source>
        <strain evidence="3 4">MX2</strain>
    </source>
</reference>
<dbReference type="Gene3D" id="3.40.50.1000">
    <property type="entry name" value="HAD superfamily/HAD-like"/>
    <property type="match status" value="1"/>
</dbReference>
<organism evidence="3 4">
    <name type="scientific">Dietzia maris</name>
    <dbReference type="NCBI Taxonomy" id="37915"/>
    <lineage>
        <taxon>Bacteria</taxon>
        <taxon>Bacillati</taxon>
        <taxon>Actinomycetota</taxon>
        <taxon>Actinomycetes</taxon>
        <taxon>Mycobacteriales</taxon>
        <taxon>Dietziaceae</taxon>
        <taxon>Dietzia</taxon>
    </lineage>
</organism>
<dbReference type="RefSeq" id="WP_301162465.1">
    <property type="nucleotide sequence ID" value="NZ_JAUHTB010000006.1"/>
</dbReference>
<evidence type="ECO:0000256" key="1">
    <source>
        <dbReference type="SAM" id="MobiDB-lite"/>
    </source>
</evidence>
<evidence type="ECO:0000313" key="4">
    <source>
        <dbReference type="Proteomes" id="UP001172702"/>
    </source>
</evidence>
<dbReference type="GO" id="GO:0016301">
    <property type="term" value="F:kinase activity"/>
    <property type="evidence" value="ECO:0007669"/>
    <property type="project" value="UniProtKB-KW"/>
</dbReference>
<feature type="domain" description="Polynucleotide kinase PNKP phosphatase" evidence="2">
    <location>
        <begin position="25"/>
        <end position="160"/>
    </location>
</feature>
<evidence type="ECO:0000313" key="3">
    <source>
        <dbReference type="EMBL" id="MDN4505858.1"/>
    </source>
</evidence>
<name>A0ABT8H069_9ACTN</name>
<comment type="caution">
    <text evidence="3">The sequence shown here is derived from an EMBL/GenBank/DDBJ whole genome shotgun (WGS) entry which is preliminary data.</text>
</comment>
<proteinExistence type="predicted"/>